<dbReference type="Pfam" id="PF03450">
    <property type="entry name" value="CO_deh_flav_C"/>
    <property type="match status" value="1"/>
</dbReference>
<dbReference type="SMART" id="SM01092">
    <property type="entry name" value="CO_deh_flav_C"/>
    <property type="match status" value="1"/>
</dbReference>
<feature type="domain" description="FAD-binding PCMH-type" evidence="4">
    <location>
        <begin position="1"/>
        <end position="176"/>
    </location>
</feature>
<keyword evidence="6" id="KW-1185">Reference proteome</keyword>
<protein>
    <submittedName>
        <fullName evidence="5">Xanthine dehydrogenase family protein subunit M</fullName>
    </submittedName>
</protein>
<sequence length="286" mass="30535">MKPSAFQYERPEDLQAALALLASGEDTRILAGGQSLVPMMNYRLAQPDVLVDINRLSELDYIKDDGDVIAIGALARHAAIKSSSLIQAHLPIIAEAYSWIAHAAVRNRGTLCGNLCHADAASEMPAIMQILEAEMVVSKVGSNRTVAARDFFVGVYETTIEADEILTEVRLPKPGAGTGWGFEEVAMRRGDYAWCTVVATLRLSDGRIAEPRIALAGVEDCATRLAAAETALKGQAPNASLFDDVAEAAAKATRPSASATSDAAYKRDLVRALLPRVLNDAVARST</sequence>
<evidence type="ECO:0000313" key="5">
    <source>
        <dbReference type="EMBL" id="MBW4709037.1"/>
    </source>
</evidence>
<dbReference type="EMBL" id="JAHXDN010000004">
    <property type="protein sequence ID" value="MBW4709037.1"/>
    <property type="molecule type" value="Genomic_DNA"/>
</dbReference>
<dbReference type="InterPro" id="IPR005107">
    <property type="entry name" value="CO_DH_flav_C"/>
</dbReference>
<dbReference type="InterPro" id="IPR051312">
    <property type="entry name" value="Diverse_Substr_Oxidored"/>
</dbReference>
<dbReference type="PANTHER" id="PTHR42659:SF2">
    <property type="entry name" value="XANTHINE DEHYDROGENASE SUBUNIT C-RELATED"/>
    <property type="match status" value="1"/>
</dbReference>
<reference evidence="5" key="1">
    <citation type="submission" date="2021-07" db="EMBL/GenBank/DDBJ databases">
        <title>Roseobacter insulae sp. nov., isolated from a tidal flat.</title>
        <authorList>
            <person name="Park S."/>
            <person name="Yoon J.-H."/>
        </authorList>
    </citation>
    <scope>NUCLEOTIDE SEQUENCE</scope>
    <source>
        <strain evidence="5">YSTF-M11</strain>
    </source>
</reference>
<dbReference type="PANTHER" id="PTHR42659">
    <property type="entry name" value="XANTHINE DEHYDROGENASE SUBUNIT C-RELATED"/>
    <property type="match status" value="1"/>
</dbReference>
<comment type="caution">
    <text evidence="5">The sequence shown here is derived from an EMBL/GenBank/DDBJ whole genome shotgun (WGS) entry which is preliminary data.</text>
</comment>
<keyword evidence="1" id="KW-0285">Flavoprotein</keyword>
<dbReference type="Pfam" id="PF00941">
    <property type="entry name" value="FAD_binding_5"/>
    <property type="match status" value="1"/>
</dbReference>
<dbReference type="GO" id="GO:0016491">
    <property type="term" value="F:oxidoreductase activity"/>
    <property type="evidence" value="ECO:0007669"/>
    <property type="project" value="UniProtKB-KW"/>
</dbReference>
<gene>
    <name evidence="5" type="ORF">KX928_14700</name>
</gene>
<keyword evidence="3" id="KW-0560">Oxidoreductase</keyword>
<evidence type="ECO:0000256" key="3">
    <source>
        <dbReference type="ARBA" id="ARBA00023002"/>
    </source>
</evidence>
<keyword evidence="2" id="KW-0274">FAD</keyword>
<name>A0A9X1FXE8_9RHOB</name>
<dbReference type="InterPro" id="IPR016166">
    <property type="entry name" value="FAD-bd_PCMH"/>
</dbReference>
<evidence type="ECO:0000259" key="4">
    <source>
        <dbReference type="PROSITE" id="PS51387"/>
    </source>
</evidence>
<dbReference type="InterPro" id="IPR002346">
    <property type="entry name" value="Mopterin_DH_FAD-bd"/>
</dbReference>
<accession>A0A9X1FXE8</accession>
<dbReference type="AlphaFoldDB" id="A0A9X1FXE8"/>
<organism evidence="5 6">
    <name type="scientific">Roseobacter insulae</name>
    <dbReference type="NCBI Taxonomy" id="2859783"/>
    <lineage>
        <taxon>Bacteria</taxon>
        <taxon>Pseudomonadati</taxon>
        <taxon>Pseudomonadota</taxon>
        <taxon>Alphaproteobacteria</taxon>
        <taxon>Rhodobacterales</taxon>
        <taxon>Roseobacteraceae</taxon>
        <taxon>Roseobacter</taxon>
    </lineage>
</organism>
<dbReference type="FunFam" id="3.30.465.10:FF:000017">
    <property type="entry name" value="Xanthine dehydrogenase, FAD binding subunit"/>
    <property type="match status" value="1"/>
</dbReference>
<evidence type="ECO:0000256" key="2">
    <source>
        <dbReference type="ARBA" id="ARBA00022827"/>
    </source>
</evidence>
<dbReference type="PROSITE" id="PS51387">
    <property type="entry name" value="FAD_PCMH"/>
    <property type="match status" value="1"/>
</dbReference>
<dbReference type="Proteomes" id="UP001138661">
    <property type="component" value="Unassembled WGS sequence"/>
</dbReference>
<dbReference type="RefSeq" id="WP_219504134.1">
    <property type="nucleotide sequence ID" value="NZ_JAHXDN010000004.1"/>
</dbReference>
<evidence type="ECO:0000256" key="1">
    <source>
        <dbReference type="ARBA" id="ARBA00022630"/>
    </source>
</evidence>
<dbReference type="GO" id="GO:0071949">
    <property type="term" value="F:FAD binding"/>
    <property type="evidence" value="ECO:0007669"/>
    <property type="project" value="InterPro"/>
</dbReference>
<evidence type="ECO:0000313" key="6">
    <source>
        <dbReference type="Proteomes" id="UP001138661"/>
    </source>
</evidence>
<proteinExistence type="predicted"/>